<evidence type="ECO:0000256" key="15">
    <source>
        <dbReference type="ARBA" id="ARBA00023002"/>
    </source>
</evidence>
<evidence type="ECO:0000256" key="10">
    <source>
        <dbReference type="ARBA" id="ARBA00022723"/>
    </source>
</evidence>
<evidence type="ECO:0000256" key="11">
    <source>
        <dbReference type="ARBA" id="ARBA00022737"/>
    </source>
</evidence>
<dbReference type="GO" id="GO:0020037">
    <property type="term" value="F:heme binding"/>
    <property type="evidence" value="ECO:0007669"/>
    <property type="project" value="InterPro"/>
</dbReference>
<keyword evidence="18 19" id="KW-0472">Membrane</keyword>
<keyword evidence="13 19" id="KW-0249">Electron transport</keyword>
<keyword evidence="8 19" id="KW-0679">Respiratory chain</keyword>
<evidence type="ECO:0000259" key="23">
    <source>
        <dbReference type="PROSITE" id="PS51007"/>
    </source>
</evidence>
<dbReference type="InterPro" id="IPR032858">
    <property type="entry name" value="CcoP_N"/>
</dbReference>
<dbReference type="InterPro" id="IPR050597">
    <property type="entry name" value="Cytochrome_c_Oxidase_Subunit"/>
</dbReference>
<dbReference type="GO" id="GO:0006119">
    <property type="term" value="P:oxidative phosphorylation"/>
    <property type="evidence" value="ECO:0007669"/>
    <property type="project" value="UniProtKB-UniPathway"/>
</dbReference>
<gene>
    <name evidence="24" type="primary">ccoP</name>
    <name evidence="24" type="ORF">IMCC3135_29845</name>
</gene>
<evidence type="ECO:0000313" key="25">
    <source>
        <dbReference type="Proteomes" id="UP000250079"/>
    </source>
</evidence>
<keyword evidence="5 19" id="KW-1003">Cell membrane</keyword>
<feature type="transmembrane region" description="Helical" evidence="22">
    <location>
        <begin position="65"/>
        <end position="84"/>
    </location>
</feature>
<sequence length="311" mass="33739">MSDFVSSFWSHYVSAITIISILACFLLAWVTSRAKVPPAVDGVVESTGHVWDENLRELNNPLPRWWLYLFYITCVFGVGYLILYPGLGTFKGTLNWTQNGQYDDEVAKMDEVTAPLFAGYMAQDIAEVAKDPEAQAMGERLFLTYCSQCHGSDARGSRSFPNLSDNDWLGAGDPEYIKHTVLNGRNAVMPAMAAAIGNTPADVEAMANYVLSLSDSRHDAILAAKAKPKFAVCAACHGADGKGVAAVGAPNLTDDTWLYGGSRKSIEDAISNGFNNRMPSFGNLLDEGKAHVLAAYIWSLSNSDESTTQTN</sequence>
<evidence type="ECO:0000256" key="8">
    <source>
        <dbReference type="ARBA" id="ARBA00022660"/>
    </source>
</evidence>
<feature type="binding site" description="axial binding residue" evidence="20">
    <location>
        <position position="237"/>
    </location>
    <ligand>
        <name>heme c</name>
        <dbReference type="ChEBI" id="CHEBI:61717"/>
        <label>2</label>
    </ligand>
    <ligandPart>
        <name>Fe</name>
        <dbReference type="ChEBI" id="CHEBI:18248"/>
    </ligandPart>
</feature>
<dbReference type="InterPro" id="IPR038414">
    <property type="entry name" value="CcoP_N_sf"/>
</dbReference>
<keyword evidence="17 19" id="KW-0406">Ion transport</keyword>
<dbReference type="PIRSF" id="PIRSF000006">
    <property type="entry name" value="Cbb3-Cox_fixP"/>
    <property type="match status" value="1"/>
</dbReference>
<keyword evidence="6 19" id="KW-0997">Cell inner membrane</keyword>
<name>A0A2Z2P1F9_9GAMM</name>
<dbReference type="Gene3D" id="6.10.280.130">
    <property type="match status" value="1"/>
</dbReference>
<evidence type="ECO:0000256" key="17">
    <source>
        <dbReference type="ARBA" id="ARBA00023065"/>
    </source>
</evidence>
<dbReference type="SUPFAM" id="SSF46626">
    <property type="entry name" value="Cytochrome c"/>
    <property type="match status" value="2"/>
</dbReference>
<keyword evidence="15 19" id="KW-0560">Oxidoreductase</keyword>
<evidence type="ECO:0000256" key="9">
    <source>
        <dbReference type="ARBA" id="ARBA00022692"/>
    </source>
</evidence>
<dbReference type="GO" id="GO:0005886">
    <property type="term" value="C:plasma membrane"/>
    <property type="evidence" value="ECO:0007669"/>
    <property type="project" value="UniProtKB-SubCell"/>
</dbReference>
<evidence type="ECO:0000256" key="19">
    <source>
        <dbReference type="PIRNR" id="PIRNR000006"/>
    </source>
</evidence>
<dbReference type="InterPro" id="IPR004678">
    <property type="entry name" value="Cyt_c_oxidase_cbb3_su3"/>
</dbReference>
<evidence type="ECO:0000256" key="1">
    <source>
        <dbReference type="ARBA" id="ARBA00004533"/>
    </source>
</evidence>
<evidence type="ECO:0000256" key="21">
    <source>
        <dbReference type="PIRSR" id="PIRSR000006-2"/>
    </source>
</evidence>
<evidence type="ECO:0000256" key="3">
    <source>
        <dbReference type="ARBA" id="ARBA00006113"/>
    </source>
</evidence>
<comment type="subunit">
    <text evidence="19">Component of the cbb3-type cytochrome c oxidase.</text>
</comment>
<keyword evidence="4 19" id="KW-0813">Transport</keyword>
<evidence type="ECO:0000313" key="24">
    <source>
        <dbReference type="EMBL" id="ASJ76018.1"/>
    </source>
</evidence>
<dbReference type="NCBIfam" id="TIGR00782">
    <property type="entry name" value="ccoP"/>
    <property type="match status" value="1"/>
</dbReference>
<dbReference type="GO" id="GO:0016491">
    <property type="term" value="F:oxidoreductase activity"/>
    <property type="evidence" value="ECO:0007669"/>
    <property type="project" value="UniProtKB-KW"/>
</dbReference>
<evidence type="ECO:0000256" key="6">
    <source>
        <dbReference type="ARBA" id="ARBA00022519"/>
    </source>
</evidence>
<evidence type="ECO:0000256" key="2">
    <source>
        <dbReference type="ARBA" id="ARBA00004673"/>
    </source>
</evidence>
<evidence type="ECO:0000256" key="13">
    <source>
        <dbReference type="ARBA" id="ARBA00022982"/>
    </source>
</evidence>
<dbReference type="Pfam" id="PF13442">
    <property type="entry name" value="Cytochrome_CBB3"/>
    <property type="match status" value="2"/>
</dbReference>
<dbReference type="RefSeq" id="WP_088920845.1">
    <property type="nucleotide sequence ID" value="NZ_CP018632.1"/>
</dbReference>
<dbReference type="Pfam" id="PF14715">
    <property type="entry name" value="FixP_N"/>
    <property type="match status" value="1"/>
</dbReference>
<comment type="cofactor">
    <cofactor evidence="19 21">
        <name>heme c</name>
        <dbReference type="ChEBI" id="CHEBI:61717"/>
    </cofactor>
    <text evidence="19 21">Binds 2 heme C groups per subunit.</text>
</comment>
<keyword evidence="11" id="KW-0677">Repeat</keyword>
<dbReference type="PROSITE" id="PS51007">
    <property type="entry name" value="CYTC"/>
    <property type="match status" value="1"/>
</dbReference>
<evidence type="ECO:0000256" key="16">
    <source>
        <dbReference type="ARBA" id="ARBA00023004"/>
    </source>
</evidence>
<evidence type="ECO:0000256" key="7">
    <source>
        <dbReference type="ARBA" id="ARBA00022617"/>
    </source>
</evidence>
<dbReference type="PANTHER" id="PTHR33751:SF1">
    <property type="entry name" value="CBB3-TYPE CYTOCHROME C OXIDASE SUBUNIT FIXP"/>
    <property type="match status" value="1"/>
</dbReference>
<proteinExistence type="inferred from homology"/>
<protein>
    <recommendedName>
        <fullName evidence="19">Cbb3-type cytochrome c oxidase subunit</fullName>
    </recommendedName>
</protein>
<evidence type="ECO:0000256" key="5">
    <source>
        <dbReference type="ARBA" id="ARBA00022475"/>
    </source>
</evidence>
<dbReference type="OrthoDB" id="9811281at2"/>
<feature type="binding site" description="covalent" evidence="21">
    <location>
        <position position="233"/>
    </location>
    <ligand>
        <name>heme c</name>
        <dbReference type="ChEBI" id="CHEBI:61717"/>
        <label>2</label>
    </ligand>
</feature>
<comment type="similarity">
    <text evidence="3 19">Belongs to the CcoP / FixP family.</text>
</comment>
<feature type="binding site" description="covalent" evidence="21">
    <location>
        <position position="146"/>
    </location>
    <ligand>
        <name>heme c</name>
        <dbReference type="ChEBI" id="CHEBI:61717"/>
        <label>1</label>
    </ligand>
</feature>
<dbReference type="KEGG" id="gai:IMCC3135_29845"/>
<evidence type="ECO:0000256" key="4">
    <source>
        <dbReference type="ARBA" id="ARBA00022448"/>
    </source>
</evidence>
<dbReference type="UniPathway" id="UPA00705"/>
<dbReference type="InterPro" id="IPR036909">
    <property type="entry name" value="Cyt_c-like_dom_sf"/>
</dbReference>
<comment type="function">
    <text evidence="19">C-type cytochrome. Part of the cbb3-type cytochrome c oxidase complex.</text>
</comment>
<feature type="binding site" description="axial binding residue" evidence="20">
    <location>
        <position position="278"/>
    </location>
    <ligand>
        <name>heme c</name>
        <dbReference type="ChEBI" id="CHEBI:61717"/>
        <label>1</label>
    </ligand>
    <ligandPart>
        <name>Fe</name>
        <dbReference type="ChEBI" id="CHEBI:18248"/>
    </ligandPart>
</feature>
<dbReference type="GO" id="GO:0046872">
    <property type="term" value="F:metal ion binding"/>
    <property type="evidence" value="ECO:0007669"/>
    <property type="project" value="UniProtKB-KW"/>
</dbReference>
<dbReference type="GO" id="GO:1902600">
    <property type="term" value="P:proton transmembrane transport"/>
    <property type="evidence" value="ECO:0007669"/>
    <property type="project" value="UniProtKB-KW"/>
</dbReference>
<dbReference type="InterPro" id="IPR009056">
    <property type="entry name" value="Cyt_c-like_dom"/>
</dbReference>
<dbReference type="AlphaFoldDB" id="A0A2Z2P1F9"/>
<accession>A0A2Z2P1F9</accession>
<keyword evidence="14 22" id="KW-1133">Transmembrane helix</keyword>
<comment type="subcellular location">
    <subcellularLocation>
        <location evidence="1 19">Cell inner membrane</location>
    </subcellularLocation>
</comment>
<dbReference type="Proteomes" id="UP000250079">
    <property type="component" value="Chromosome"/>
</dbReference>
<keyword evidence="16 19" id="KW-0408">Iron</keyword>
<keyword evidence="25" id="KW-1185">Reference proteome</keyword>
<keyword evidence="10 19" id="KW-0479">Metal-binding</keyword>
<keyword evidence="7 19" id="KW-0349">Heme</keyword>
<evidence type="ECO:0000256" key="14">
    <source>
        <dbReference type="ARBA" id="ARBA00022989"/>
    </source>
</evidence>
<comment type="pathway">
    <text evidence="2 19">Energy metabolism; oxidative phosphorylation.</text>
</comment>
<keyword evidence="9 22" id="KW-0812">Transmembrane</keyword>
<evidence type="ECO:0000256" key="22">
    <source>
        <dbReference type="SAM" id="Phobius"/>
    </source>
</evidence>
<feature type="transmembrane region" description="Helical" evidence="22">
    <location>
        <begin position="12"/>
        <end position="30"/>
    </location>
</feature>
<evidence type="ECO:0000256" key="12">
    <source>
        <dbReference type="ARBA" id="ARBA00022781"/>
    </source>
</evidence>
<evidence type="ECO:0000256" key="20">
    <source>
        <dbReference type="PIRSR" id="PIRSR000006-1"/>
    </source>
</evidence>
<feature type="binding site" description="axial binding residue" evidence="20">
    <location>
        <position position="189"/>
    </location>
    <ligand>
        <name>heme c</name>
        <dbReference type="ChEBI" id="CHEBI:61717"/>
        <label>2</label>
    </ligand>
    <ligandPart>
        <name>Fe</name>
        <dbReference type="ChEBI" id="CHEBI:18248"/>
    </ligandPart>
</feature>
<feature type="binding site" description="covalent" evidence="21">
    <location>
        <position position="236"/>
    </location>
    <ligand>
        <name>heme c</name>
        <dbReference type="ChEBI" id="CHEBI:61717"/>
        <label>2</label>
    </ligand>
</feature>
<dbReference type="EMBL" id="CP018632">
    <property type="protein sequence ID" value="ASJ76018.1"/>
    <property type="molecule type" value="Genomic_DNA"/>
</dbReference>
<feature type="binding site" description="axial binding residue" evidence="20">
    <location>
        <position position="150"/>
    </location>
    <ligand>
        <name>heme c</name>
        <dbReference type="ChEBI" id="CHEBI:61717"/>
        <label>1</label>
    </ligand>
    <ligandPart>
        <name>Fe</name>
        <dbReference type="ChEBI" id="CHEBI:18248"/>
    </ligandPart>
</feature>
<dbReference type="GO" id="GO:0009055">
    <property type="term" value="F:electron transfer activity"/>
    <property type="evidence" value="ECO:0007669"/>
    <property type="project" value="InterPro"/>
</dbReference>
<keyword evidence="12 19" id="KW-0375">Hydrogen ion transport</keyword>
<dbReference type="Gene3D" id="1.10.760.10">
    <property type="entry name" value="Cytochrome c-like domain"/>
    <property type="match status" value="2"/>
</dbReference>
<reference evidence="24 25" key="1">
    <citation type="submission" date="2016-12" db="EMBL/GenBank/DDBJ databases">
        <authorList>
            <person name="Song W.-J."/>
            <person name="Kurnit D.M."/>
        </authorList>
    </citation>
    <scope>NUCLEOTIDE SEQUENCE [LARGE SCALE GENOMIC DNA]</scope>
    <source>
        <strain evidence="24 25">IMCC3135</strain>
    </source>
</reference>
<feature type="domain" description="Cytochrome c" evidence="23">
    <location>
        <begin position="133"/>
        <end position="301"/>
    </location>
</feature>
<dbReference type="PANTHER" id="PTHR33751">
    <property type="entry name" value="CBB3-TYPE CYTOCHROME C OXIDASE SUBUNIT FIXP"/>
    <property type="match status" value="1"/>
</dbReference>
<evidence type="ECO:0000256" key="18">
    <source>
        <dbReference type="ARBA" id="ARBA00023136"/>
    </source>
</evidence>
<organism evidence="24 25">
    <name type="scientific">Granulosicoccus antarcticus IMCC3135</name>
    <dbReference type="NCBI Taxonomy" id="1192854"/>
    <lineage>
        <taxon>Bacteria</taxon>
        <taxon>Pseudomonadati</taxon>
        <taxon>Pseudomonadota</taxon>
        <taxon>Gammaproteobacteria</taxon>
        <taxon>Chromatiales</taxon>
        <taxon>Granulosicoccaceae</taxon>
        <taxon>Granulosicoccus</taxon>
    </lineage>
</organism>
<feature type="binding site" description="covalent" evidence="21">
    <location>
        <position position="149"/>
    </location>
    <ligand>
        <name>heme c</name>
        <dbReference type="ChEBI" id="CHEBI:61717"/>
        <label>1</label>
    </ligand>
</feature>